<protein>
    <submittedName>
        <fullName evidence="2">Uncharacterized protein</fullName>
    </submittedName>
</protein>
<feature type="region of interest" description="Disordered" evidence="1">
    <location>
        <begin position="1"/>
        <end position="30"/>
    </location>
</feature>
<proteinExistence type="predicted"/>
<dbReference type="EMBL" id="CAIY01000044">
    <property type="protein sequence ID" value="CCH67422.1"/>
    <property type="molecule type" value="Genomic_DNA"/>
</dbReference>
<name>M1WZA7_9NOST</name>
<evidence type="ECO:0000313" key="2">
    <source>
        <dbReference type="EMBL" id="CCH67422.1"/>
    </source>
</evidence>
<comment type="caution">
    <text evidence="2">The sequence shown here is derived from an EMBL/GenBank/DDBJ whole genome shotgun (WGS) entry which is preliminary data.</text>
</comment>
<dbReference type="AlphaFoldDB" id="M1WZA7"/>
<reference evidence="3" key="2">
    <citation type="submission" date="2016-01" db="EMBL/GenBank/DDBJ databases">
        <title>Diatom-associated endosymboitic cyanobacterium lacks core nitrogen metabolism enzymes.</title>
        <authorList>
            <person name="Hilton J.A."/>
            <person name="Foster R.A."/>
            <person name="Tripp H.J."/>
            <person name="Carter B.J."/>
            <person name="Zehr J.P."/>
            <person name="Villareal T.A."/>
        </authorList>
    </citation>
    <scope>NUCLEOTIDE SEQUENCE [LARGE SCALE GENOMIC DNA]</scope>
    <source>
        <strain evidence="3">HH01</strain>
    </source>
</reference>
<evidence type="ECO:0000313" key="3">
    <source>
        <dbReference type="Proteomes" id="UP000053051"/>
    </source>
</evidence>
<dbReference type="RefSeq" id="WP_008233946.1">
    <property type="nucleotide sequence ID" value="NZ_CAIY01000044.1"/>
</dbReference>
<feature type="compositionally biased region" description="Basic and acidic residues" evidence="1">
    <location>
        <begin position="15"/>
        <end position="24"/>
    </location>
</feature>
<sequence length="124" mass="13776">MEVKNDQSKTVNIDKNIDKPKSEETNQNPVQAELSNKLDIRQKSALSIRPTKSSELKVVETIDIMGIRPIAANTMNIVDEITASGIRPITASDLVISKKYSLMGNRPIMVKMKDESNSLMGFLD</sequence>
<gene>
    <name evidence="2" type="ORF">RINTHH_12670</name>
</gene>
<evidence type="ECO:0000256" key="1">
    <source>
        <dbReference type="SAM" id="MobiDB-lite"/>
    </source>
</evidence>
<accession>M1WZA7</accession>
<reference evidence="2 3" key="1">
    <citation type="submission" date="2012-05" db="EMBL/GenBank/DDBJ databases">
        <authorList>
            <person name="Hilton J."/>
        </authorList>
    </citation>
    <scope>NUCLEOTIDE SEQUENCE [LARGE SCALE GENOMIC DNA]</scope>
    <source>
        <strain evidence="2 3">HH01</strain>
    </source>
</reference>
<organism evidence="2 3">
    <name type="scientific">Richelia intracellularis HH01</name>
    <dbReference type="NCBI Taxonomy" id="1165094"/>
    <lineage>
        <taxon>Bacteria</taxon>
        <taxon>Bacillati</taxon>
        <taxon>Cyanobacteriota</taxon>
        <taxon>Cyanophyceae</taxon>
        <taxon>Nostocales</taxon>
        <taxon>Nostocaceae</taxon>
        <taxon>Richelia</taxon>
    </lineage>
</organism>
<dbReference type="STRING" id="1165094.RINTHH_12670"/>
<dbReference type="Proteomes" id="UP000053051">
    <property type="component" value="Unassembled WGS sequence"/>
</dbReference>
<keyword evidence="3" id="KW-1185">Reference proteome</keyword>